<feature type="chain" id="PRO_5035899240" evidence="2">
    <location>
        <begin position="28"/>
        <end position="376"/>
    </location>
</feature>
<protein>
    <submittedName>
        <fullName evidence="4">ABC transporter periplasmic binding domain protein</fullName>
    </submittedName>
</protein>
<keyword evidence="2" id="KW-0732">Signal</keyword>
<dbReference type="Pfam" id="PF01497">
    <property type="entry name" value="Peripla_BP_2"/>
    <property type="match status" value="1"/>
</dbReference>
<proteinExistence type="inferred from homology"/>
<dbReference type="PROSITE" id="PS51257">
    <property type="entry name" value="PROKAR_LIPOPROTEIN"/>
    <property type="match status" value="1"/>
</dbReference>
<evidence type="ECO:0000313" key="4">
    <source>
        <dbReference type="EMBL" id="CAA7603232.1"/>
    </source>
</evidence>
<gene>
    <name evidence="4" type="ORF">DEACI_4055</name>
</gene>
<dbReference type="KEGG" id="aacx:DEACI_4055"/>
<dbReference type="EMBL" id="LR746496">
    <property type="protein sequence ID" value="CAA7603232.1"/>
    <property type="molecule type" value="Genomic_DNA"/>
</dbReference>
<dbReference type="PROSITE" id="PS50983">
    <property type="entry name" value="FE_B12_PBP"/>
    <property type="match status" value="1"/>
</dbReference>
<dbReference type="RefSeq" id="WP_240986484.1">
    <property type="nucleotide sequence ID" value="NZ_LR746496.1"/>
</dbReference>
<evidence type="ECO:0000259" key="3">
    <source>
        <dbReference type="PROSITE" id="PS50983"/>
    </source>
</evidence>
<reference evidence="4" key="1">
    <citation type="submission" date="2020-01" db="EMBL/GenBank/DDBJ databases">
        <authorList>
            <person name="Hornung B."/>
        </authorList>
    </citation>
    <scope>NUCLEOTIDE SEQUENCE</scope>
    <source>
        <strain evidence="4">PacBioINE</strain>
    </source>
</reference>
<dbReference type="InterPro" id="IPR050902">
    <property type="entry name" value="ABC_Transporter_SBP"/>
</dbReference>
<dbReference type="PANTHER" id="PTHR30535">
    <property type="entry name" value="VITAMIN B12-BINDING PROTEIN"/>
    <property type="match status" value="1"/>
</dbReference>
<sequence>MSKSQRKLFSVMTILLSLLLLAGCATAQKVAETGAVRLEYAKGFKIENVAGGCQEVTDGEGRTLLLVPRGQQAPSAYKNLPTIYTPVKRVVAVSTTEAAFLRPLGELGSIIGVTVDKKHWYINPVKEGMASGKIQMVGGGAGMGPLAYGKIVALKPDLVFMSTGTSGDVQTLKKLEELKIPVAVDNSWLESDPLGRLEWIKFIAAFYGKGQQADQFFAQAVQKVSAIKEKVAGDKDKPKVLWGMIYQGKAYVPGGDSYAAKMIALAGGDYLFKNLKGTGSVPITLEEYYAKGKEANVYISDTMPDYGVTSIADISKQSPVLAGFPTLRQGKVWCYQPWYFQSLDKTAEVIGDLAEIFHPHLFPGRQLKEFMKLPQS</sequence>
<feature type="domain" description="Fe/B12 periplasmic-binding" evidence="3">
    <location>
        <begin position="89"/>
        <end position="361"/>
    </location>
</feature>
<dbReference type="PANTHER" id="PTHR30535:SF34">
    <property type="entry name" value="MOLYBDATE-BINDING PROTEIN MOLA"/>
    <property type="match status" value="1"/>
</dbReference>
<dbReference type="AlphaFoldDB" id="A0A8S0WIB7"/>
<organism evidence="4">
    <name type="scientific">Acididesulfobacillus acetoxydans</name>
    <dbReference type="NCBI Taxonomy" id="1561005"/>
    <lineage>
        <taxon>Bacteria</taxon>
        <taxon>Bacillati</taxon>
        <taxon>Bacillota</taxon>
        <taxon>Clostridia</taxon>
        <taxon>Eubacteriales</taxon>
        <taxon>Peptococcaceae</taxon>
        <taxon>Acididesulfobacillus</taxon>
    </lineage>
</organism>
<feature type="signal peptide" evidence="2">
    <location>
        <begin position="1"/>
        <end position="27"/>
    </location>
</feature>
<evidence type="ECO:0000256" key="2">
    <source>
        <dbReference type="SAM" id="SignalP"/>
    </source>
</evidence>
<dbReference type="InterPro" id="IPR002491">
    <property type="entry name" value="ABC_transptr_periplasmic_BD"/>
</dbReference>
<evidence type="ECO:0000256" key="1">
    <source>
        <dbReference type="ARBA" id="ARBA00008814"/>
    </source>
</evidence>
<name>A0A8S0WIB7_9FIRM</name>
<dbReference type="Gene3D" id="3.40.50.1980">
    <property type="entry name" value="Nitrogenase molybdenum iron protein domain"/>
    <property type="match status" value="2"/>
</dbReference>
<comment type="similarity">
    <text evidence="1">Belongs to the bacterial solute-binding protein 8 family.</text>
</comment>
<accession>A0A8S0WIB7</accession>
<dbReference type="CDD" id="cd01141">
    <property type="entry name" value="TroA_d"/>
    <property type="match status" value="1"/>
</dbReference>
<dbReference type="SUPFAM" id="SSF53807">
    <property type="entry name" value="Helical backbone' metal receptor"/>
    <property type="match status" value="1"/>
</dbReference>
<dbReference type="Proteomes" id="UP000836597">
    <property type="component" value="Chromosome"/>
</dbReference>